<sequence length="67" mass="7531">MDIDWLFSVLDDLETLAWEHRLDDTALQIWKTRRVAERNIIALAQGAATRASVTVSTACAEPNPLLH</sequence>
<comment type="caution">
    <text evidence="1">The sequence shown here is derived from an EMBL/GenBank/DDBJ whole genome shotgun (WGS) entry which is preliminary data.</text>
</comment>
<gene>
    <name evidence="1" type="ORF">PMES_00875</name>
</gene>
<proteinExistence type="predicted"/>
<dbReference type="OrthoDB" id="7659348at2"/>
<organism evidence="1 2">
    <name type="scientific">Profundibacterium mesophilum KAUST100406-0324</name>
    <dbReference type="NCBI Taxonomy" id="1037889"/>
    <lineage>
        <taxon>Bacteria</taxon>
        <taxon>Pseudomonadati</taxon>
        <taxon>Pseudomonadota</taxon>
        <taxon>Alphaproteobacteria</taxon>
        <taxon>Rhodobacterales</taxon>
        <taxon>Roseobacteraceae</taxon>
        <taxon>Profundibacterium</taxon>
    </lineage>
</organism>
<dbReference type="Proteomes" id="UP000698242">
    <property type="component" value="Unassembled WGS sequence"/>
</dbReference>
<keyword evidence="2" id="KW-1185">Reference proteome</keyword>
<accession>A0A921NW69</accession>
<dbReference type="EMBL" id="APKE01000011">
    <property type="protein sequence ID" value="KAF0676788.1"/>
    <property type="molecule type" value="Genomic_DNA"/>
</dbReference>
<reference evidence="1" key="1">
    <citation type="submission" date="2013-03" db="EMBL/GenBank/DDBJ databases">
        <title>Genome Sequence of the Profundibacterium mesophilum strain KAUST100406-0324T from Red Sea, a novel genus in the family Rhodobacteraceae.</title>
        <authorList>
            <person name="Essack M."/>
            <person name="Alam I."/>
            <person name="Lafi F."/>
            <person name="Alawi W."/>
            <person name="Kamanu F."/>
            <person name="Al-Suwailem A."/>
            <person name="Lee O.O."/>
            <person name="Xu Y."/>
            <person name="Bajic V."/>
            <person name="Qian P.-Y."/>
            <person name="Archer J."/>
        </authorList>
    </citation>
    <scope>NUCLEOTIDE SEQUENCE</scope>
    <source>
        <strain evidence="1">KAUST100406-0324</strain>
    </source>
</reference>
<evidence type="ECO:0000313" key="1">
    <source>
        <dbReference type="EMBL" id="KAF0676788.1"/>
    </source>
</evidence>
<name>A0A921NW69_9RHOB</name>
<dbReference type="AlphaFoldDB" id="A0A921NW69"/>
<protein>
    <submittedName>
        <fullName evidence="1">Uncharacterized protein</fullName>
    </submittedName>
</protein>
<evidence type="ECO:0000313" key="2">
    <source>
        <dbReference type="Proteomes" id="UP000698242"/>
    </source>
</evidence>
<dbReference type="RefSeq" id="WP_159964295.1">
    <property type="nucleotide sequence ID" value="NZ_APKE01000011.1"/>
</dbReference>